<protein>
    <submittedName>
        <fullName evidence="11">Oligopeptide transporter protein</fullName>
    </submittedName>
</protein>
<dbReference type="AlphaFoldDB" id="A0A6G1L1D0"/>
<feature type="transmembrane region" description="Helical" evidence="10">
    <location>
        <begin position="827"/>
        <end position="844"/>
    </location>
</feature>
<reference evidence="11" key="1">
    <citation type="journal article" date="2020" name="Stud. Mycol.">
        <title>101 Dothideomycetes genomes: a test case for predicting lifestyles and emergence of pathogens.</title>
        <authorList>
            <person name="Haridas S."/>
            <person name="Albert R."/>
            <person name="Binder M."/>
            <person name="Bloem J."/>
            <person name="Labutti K."/>
            <person name="Salamov A."/>
            <person name="Andreopoulos B."/>
            <person name="Baker S."/>
            <person name="Barry K."/>
            <person name="Bills G."/>
            <person name="Bluhm B."/>
            <person name="Cannon C."/>
            <person name="Castanera R."/>
            <person name="Culley D."/>
            <person name="Daum C."/>
            <person name="Ezra D."/>
            <person name="Gonzalez J."/>
            <person name="Henrissat B."/>
            <person name="Kuo A."/>
            <person name="Liang C."/>
            <person name="Lipzen A."/>
            <person name="Lutzoni F."/>
            <person name="Magnuson J."/>
            <person name="Mondo S."/>
            <person name="Nolan M."/>
            <person name="Ohm R."/>
            <person name="Pangilinan J."/>
            <person name="Park H.-J."/>
            <person name="Ramirez L."/>
            <person name="Alfaro M."/>
            <person name="Sun H."/>
            <person name="Tritt A."/>
            <person name="Yoshinaga Y."/>
            <person name="Zwiers L.-H."/>
            <person name="Turgeon B."/>
            <person name="Goodwin S."/>
            <person name="Spatafora J."/>
            <person name="Crous P."/>
            <person name="Grigoriev I."/>
        </authorList>
    </citation>
    <scope>NUCLEOTIDE SEQUENCE</scope>
    <source>
        <strain evidence="11">CBS 116005</strain>
    </source>
</reference>
<feature type="transmembrane region" description="Helical" evidence="10">
    <location>
        <begin position="758"/>
        <end position="776"/>
    </location>
</feature>
<evidence type="ECO:0000256" key="7">
    <source>
        <dbReference type="ARBA" id="ARBA00022989"/>
    </source>
</evidence>
<gene>
    <name evidence="11" type="ORF">EJ03DRAFT_174243</name>
</gene>
<feature type="transmembrane region" description="Helical" evidence="10">
    <location>
        <begin position="603"/>
        <end position="625"/>
    </location>
</feature>
<feature type="transmembrane region" description="Helical" evidence="10">
    <location>
        <begin position="298"/>
        <end position="315"/>
    </location>
</feature>
<dbReference type="PANTHER" id="PTHR22601">
    <property type="entry name" value="ISP4 LIKE PROTEIN"/>
    <property type="match status" value="1"/>
</dbReference>
<evidence type="ECO:0000256" key="1">
    <source>
        <dbReference type="ARBA" id="ARBA00004141"/>
    </source>
</evidence>
<feature type="transmembrane region" description="Helical" evidence="10">
    <location>
        <begin position="271"/>
        <end position="292"/>
    </location>
</feature>
<keyword evidence="3" id="KW-0813">Transport</keyword>
<feature type="transmembrane region" description="Helical" evidence="10">
    <location>
        <begin position="187"/>
        <end position="209"/>
    </location>
</feature>
<dbReference type="NCBIfam" id="TIGR00727">
    <property type="entry name" value="ISP4_OPT"/>
    <property type="match status" value="1"/>
</dbReference>
<feature type="transmembrane region" description="Helical" evidence="10">
    <location>
        <begin position="726"/>
        <end position="743"/>
    </location>
</feature>
<keyword evidence="6" id="KW-0653">Protein transport</keyword>
<dbReference type="GO" id="GO:0015031">
    <property type="term" value="P:protein transport"/>
    <property type="evidence" value="ECO:0007669"/>
    <property type="project" value="UniProtKB-KW"/>
</dbReference>
<feature type="transmembrane region" description="Helical" evidence="10">
    <location>
        <begin position="327"/>
        <end position="346"/>
    </location>
</feature>
<feature type="transmembrane region" description="Helical" evidence="10">
    <location>
        <begin position="788"/>
        <end position="807"/>
    </location>
</feature>
<evidence type="ECO:0000256" key="4">
    <source>
        <dbReference type="ARBA" id="ARBA00022692"/>
    </source>
</evidence>
<dbReference type="OrthoDB" id="9986677at2759"/>
<feature type="transmembrane region" description="Helical" evidence="10">
    <location>
        <begin position="233"/>
        <end position="251"/>
    </location>
</feature>
<keyword evidence="7 10" id="KW-1133">Transmembrane helix</keyword>
<evidence type="ECO:0000256" key="3">
    <source>
        <dbReference type="ARBA" id="ARBA00022448"/>
    </source>
</evidence>
<comment type="similarity">
    <text evidence="2">Belongs to the oligopeptide OPT transporter family.</text>
</comment>
<evidence type="ECO:0000313" key="12">
    <source>
        <dbReference type="Proteomes" id="UP000799436"/>
    </source>
</evidence>
<feature type="transmembrane region" description="Helical" evidence="10">
    <location>
        <begin position="576"/>
        <end position="596"/>
    </location>
</feature>
<organism evidence="11 12">
    <name type="scientific">Teratosphaeria nubilosa</name>
    <dbReference type="NCBI Taxonomy" id="161662"/>
    <lineage>
        <taxon>Eukaryota</taxon>
        <taxon>Fungi</taxon>
        <taxon>Dikarya</taxon>
        <taxon>Ascomycota</taxon>
        <taxon>Pezizomycotina</taxon>
        <taxon>Dothideomycetes</taxon>
        <taxon>Dothideomycetidae</taxon>
        <taxon>Mycosphaerellales</taxon>
        <taxon>Teratosphaeriaceae</taxon>
        <taxon>Teratosphaeria</taxon>
    </lineage>
</organism>
<dbReference type="NCBIfam" id="TIGR00728">
    <property type="entry name" value="OPT_sfam"/>
    <property type="match status" value="1"/>
</dbReference>
<keyword evidence="5" id="KW-0571">Peptide transport</keyword>
<dbReference type="Pfam" id="PF03169">
    <property type="entry name" value="OPT"/>
    <property type="match status" value="1"/>
</dbReference>
<evidence type="ECO:0000256" key="10">
    <source>
        <dbReference type="SAM" id="Phobius"/>
    </source>
</evidence>
<evidence type="ECO:0000313" key="11">
    <source>
        <dbReference type="EMBL" id="KAF2766731.1"/>
    </source>
</evidence>
<comment type="subcellular location">
    <subcellularLocation>
        <location evidence="1">Membrane</location>
        <topology evidence="1">Multi-pass membrane protein</topology>
    </subcellularLocation>
</comment>
<sequence length="922" mass="104278">MEPMGSYNDDKLHATVDEESSSERDAEKSSRDPKRSQGVVEVVERDVLSLAGKLGDKSTGLAPVADLERVMDKVATLTVKECREIIKDLLEDHEHDYNFATAQREKLKTLLNGPEEGQSQDEWELQLKSETAINKFYSPYPEVRAVTTPDDDADIPCETIRAHLLGYLWACIAQFCNSMFNSRYPSISITSSVIQIFLYPCGMLMAYLLPDWGFRAFGTRVSLNPGKWTYKEQMLSTLIVNISISSAYVFWNIQTQEVYYHETWLTPGYKILLLLSTQCMGLGFAGLIRRFVIYPQEAIWPGVLPTVALNRALLVPESKEKIHGWSISKYNLFWLVFSAMFVYFWLPNYLMPALSYFAWMAWIKPDNFNLAVVTGSQFGLGFNPISSFDWNIFGTYWAPLAYPFFAYFTQYIGLVIGGFAILGIYYTNTKWTAYLPINSSAIFDNTGERYNISKVVENGILNESKYKAYSPAFYAAGNLVAYSAYFMYYPLTMTFVMLDSWRPISKAWRQSTTAAWLQIKRIGRSSAAATAALSRGNVKECGNHLYNMMNDETSVYDGFDDPLINSVKKYPEVPDWWYLAVASISFMFAIILCAVWEEQKTPVWTILFVVALNLVFLIPMTYLLAISGSSQGLNVLTELVVGYALPGHPDAMMFVKAYGYMIDGQADSLMGDQKMGLYAKLPPRAMYRGQLISVILTCFVAYGAIQFVNNDIEGICTPDQPAKFNCAAGSQIFFSASVVWGAIGPKRIFGQIYPEMKYAFLLGFLLALAWWAVKKFGPYTRTWAQHKMPTGAFTIINTVLFTPISWLKYVHPVLLINGMIMWAPQNLTYFTGGLYLSFIFMYYLRRYKTAWFEKYNYVFSAALTGGVAFSGLIMFFAVQFHDKPIHWWGTDVIEKGVDGGDGRSALLTELPASGSFGPATWF</sequence>
<evidence type="ECO:0000256" key="8">
    <source>
        <dbReference type="ARBA" id="ARBA00023136"/>
    </source>
</evidence>
<dbReference type="InterPro" id="IPR004648">
    <property type="entry name" value="Oligpept_transpt"/>
</dbReference>
<accession>A0A6G1L1D0</accession>
<name>A0A6G1L1D0_9PEZI</name>
<feature type="transmembrane region" description="Helical" evidence="10">
    <location>
        <begin position="856"/>
        <end position="878"/>
    </location>
</feature>
<keyword evidence="8 10" id="KW-0472">Membrane</keyword>
<feature type="region of interest" description="Disordered" evidence="9">
    <location>
        <begin position="1"/>
        <end position="39"/>
    </location>
</feature>
<keyword evidence="4 10" id="KW-0812">Transmembrane</keyword>
<dbReference type="GO" id="GO:0016020">
    <property type="term" value="C:membrane"/>
    <property type="evidence" value="ECO:0007669"/>
    <property type="project" value="UniProtKB-SubCell"/>
</dbReference>
<dbReference type="EMBL" id="ML995867">
    <property type="protein sequence ID" value="KAF2766731.1"/>
    <property type="molecule type" value="Genomic_DNA"/>
</dbReference>
<dbReference type="Proteomes" id="UP000799436">
    <property type="component" value="Unassembled WGS sequence"/>
</dbReference>
<dbReference type="GO" id="GO:0035673">
    <property type="term" value="F:oligopeptide transmembrane transporter activity"/>
    <property type="evidence" value="ECO:0007669"/>
    <property type="project" value="InterPro"/>
</dbReference>
<keyword evidence="12" id="KW-1185">Reference proteome</keyword>
<evidence type="ECO:0000256" key="2">
    <source>
        <dbReference type="ARBA" id="ARBA00008807"/>
    </source>
</evidence>
<evidence type="ECO:0000256" key="5">
    <source>
        <dbReference type="ARBA" id="ARBA00022856"/>
    </source>
</evidence>
<feature type="transmembrane region" description="Helical" evidence="10">
    <location>
        <begin position="685"/>
        <end position="705"/>
    </location>
</feature>
<feature type="transmembrane region" description="Helical" evidence="10">
    <location>
        <begin position="472"/>
        <end position="491"/>
    </location>
</feature>
<dbReference type="InterPro" id="IPR004813">
    <property type="entry name" value="OPT"/>
</dbReference>
<feature type="compositionally biased region" description="Basic and acidic residues" evidence="9">
    <location>
        <begin position="8"/>
        <end position="35"/>
    </location>
</feature>
<evidence type="ECO:0000256" key="6">
    <source>
        <dbReference type="ARBA" id="ARBA00022927"/>
    </source>
</evidence>
<feature type="transmembrane region" description="Helical" evidence="10">
    <location>
        <begin position="404"/>
        <end position="426"/>
    </location>
</feature>
<proteinExistence type="inferred from homology"/>
<evidence type="ECO:0000256" key="9">
    <source>
        <dbReference type="SAM" id="MobiDB-lite"/>
    </source>
</evidence>